<evidence type="ECO:0008006" key="3">
    <source>
        <dbReference type="Google" id="ProtNLM"/>
    </source>
</evidence>
<evidence type="ECO:0000313" key="2">
    <source>
        <dbReference type="Proteomes" id="UP001382904"/>
    </source>
</evidence>
<gene>
    <name evidence="1" type="ORF">WKI68_01855</name>
</gene>
<dbReference type="Proteomes" id="UP001382904">
    <property type="component" value="Unassembled WGS sequence"/>
</dbReference>
<organism evidence="1 2">
    <name type="scientific">Streptomyces caledonius</name>
    <dbReference type="NCBI Taxonomy" id="3134107"/>
    <lineage>
        <taxon>Bacteria</taxon>
        <taxon>Bacillati</taxon>
        <taxon>Actinomycetota</taxon>
        <taxon>Actinomycetes</taxon>
        <taxon>Kitasatosporales</taxon>
        <taxon>Streptomycetaceae</taxon>
        <taxon>Streptomyces</taxon>
    </lineage>
</organism>
<name>A0ABU8TY14_9ACTN</name>
<protein>
    <recommendedName>
        <fullName evidence="3">Acetyltransferase</fullName>
    </recommendedName>
</protein>
<keyword evidence="2" id="KW-1185">Reference proteome</keyword>
<reference evidence="1 2" key="1">
    <citation type="submission" date="2024-03" db="EMBL/GenBank/DDBJ databases">
        <title>Novel Streptomyces species of biotechnological and ecological value are a feature of Machair soil.</title>
        <authorList>
            <person name="Prole J.R."/>
            <person name="Goodfellow M."/>
            <person name="Allenby N."/>
            <person name="Ward A.C."/>
        </authorList>
    </citation>
    <scope>NUCLEOTIDE SEQUENCE [LARGE SCALE GENOMIC DNA]</scope>
    <source>
        <strain evidence="1 2">MS1.HAVA.3</strain>
    </source>
</reference>
<sequence length="111" mass="11563">MAVVRAARAAEAEAMTGLAMRSKAHWGYDAGFLSACAEELRIRPDDVTARRIVVAENGQGEVLGLASLEGTGPLASLGCCSWSRRPSGRAWGGCCTGTCCAGPWSWGCAGW</sequence>
<dbReference type="EMBL" id="JBBKAM010000002">
    <property type="protein sequence ID" value="MEJ8640513.1"/>
    <property type="molecule type" value="Genomic_DNA"/>
</dbReference>
<comment type="caution">
    <text evidence="1">The sequence shown here is derived from an EMBL/GenBank/DDBJ whole genome shotgun (WGS) entry which is preliminary data.</text>
</comment>
<proteinExistence type="predicted"/>
<evidence type="ECO:0000313" key="1">
    <source>
        <dbReference type="EMBL" id="MEJ8640513.1"/>
    </source>
</evidence>
<accession>A0ABU8TY14</accession>